<keyword evidence="2" id="KW-0479">Metal-binding</keyword>
<name>A0A916ZGI3_9BACL</name>
<protein>
    <recommendedName>
        <fullName evidence="8">ChbG/HpnK family deacetylase</fullName>
    </recommendedName>
</protein>
<gene>
    <name evidence="6" type="ORF">GCM10010911_62580</name>
</gene>
<keyword evidence="5" id="KW-0119">Carbohydrate metabolism</keyword>
<keyword evidence="7" id="KW-1185">Reference proteome</keyword>
<comment type="caution">
    <text evidence="6">The sequence shown here is derived from an EMBL/GenBank/DDBJ whole genome shotgun (WGS) entry which is preliminary data.</text>
</comment>
<dbReference type="PANTHER" id="PTHR31609">
    <property type="entry name" value="YDJC DEACETYLASE FAMILY MEMBER"/>
    <property type="match status" value="1"/>
</dbReference>
<evidence type="ECO:0000256" key="2">
    <source>
        <dbReference type="ARBA" id="ARBA00022723"/>
    </source>
</evidence>
<dbReference type="Gene3D" id="3.20.20.370">
    <property type="entry name" value="Glycoside hydrolase/deacetylase"/>
    <property type="match status" value="1"/>
</dbReference>
<evidence type="ECO:0000256" key="1">
    <source>
        <dbReference type="ARBA" id="ARBA00001946"/>
    </source>
</evidence>
<dbReference type="PANTHER" id="PTHR31609:SF1">
    <property type="entry name" value="CARBOHYDRATE DEACETYLASE"/>
    <property type="match status" value="1"/>
</dbReference>
<dbReference type="GO" id="GO:0019213">
    <property type="term" value="F:deacetylase activity"/>
    <property type="evidence" value="ECO:0007669"/>
    <property type="project" value="TreeGrafter"/>
</dbReference>
<dbReference type="EMBL" id="BMHP01000007">
    <property type="protein sequence ID" value="GGD95358.1"/>
    <property type="molecule type" value="Genomic_DNA"/>
</dbReference>
<comment type="cofactor">
    <cofactor evidence="1">
        <name>Mg(2+)</name>
        <dbReference type="ChEBI" id="CHEBI:18420"/>
    </cofactor>
</comment>
<proteinExistence type="predicted"/>
<dbReference type="GO" id="GO:0016787">
    <property type="term" value="F:hydrolase activity"/>
    <property type="evidence" value="ECO:0007669"/>
    <property type="project" value="UniProtKB-KW"/>
</dbReference>
<dbReference type="InterPro" id="IPR011330">
    <property type="entry name" value="Glyco_hydro/deAcase_b/a-brl"/>
</dbReference>
<dbReference type="InterPro" id="IPR006879">
    <property type="entry name" value="YdjC-like"/>
</dbReference>
<evidence type="ECO:0000313" key="6">
    <source>
        <dbReference type="EMBL" id="GGD95358.1"/>
    </source>
</evidence>
<reference evidence="6" key="2">
    <citation type="submission" date="2020-09" db="EMBL/GenBank/DDBJ databases">
        <authorList>
            <person name="Sun Q."/>
            <person name="Zhou Y."/>
        </authorList>
    </citation>
    <scope>NUCLEOTIDE SEQUENCE</scope>
    <source>
        <strain evidence="6">CGMCC 1.15178</strain>
    </source>
</reference>
<dbReference type="Proteomes" id="UP000612456">
    <property type="component" value="Unassembled WGS sequence"/>
</dbReference>
<dbReference type="RefSeq" id="WP_188998593.1">
    <property type="nucleotide sequence ID" value="NZ_BMHP01000007.1"/>
</dbReference>
<reference evidence="6" key="1">
    <citation type="journal article" date="2014" name="Int. J. Syst. Evol. Microbiol.">
        <title>Complete genome sequence of Corynebacterium casei LMG S-19264T (=DSM 44701T), isolated from a smear-ripened cheese.</title>
        <authorList>
            <consortium name="US DOE Joint Genome Institute (JGI-PGF)"/>
            <person name="Walter F."/>
            <person name="Albersmeier A."/>
            <person name="Kalinowski J."/>
            <person name="Ruckert C."/>
        </authorList>
    </citation>
    <scope>NUCLEOTIDE SEQUENCE</scope>
    <source>
        <strain evidence="6">CGMCC 1.15178</strain>
    </source>
</reference>
<dbReference type="SUPFAM" id="SSF88713">
    <property type="entry name" value="Glycoside hydrolase/deacetylase"/>
    <property type="match status" value="1"/>
</dbReference>
<evidence type="ECO:0000256" key="5">
    <source>
        <dbReference type="ARBA" id="ARBA00023277"/>
    </source>
</evidence>
<evidence type="ECO:0000256" key="4">
    <source>
        <dbReference type="ARBA" id="ARBA00022842"/>
    </source>
</evidence>
<evidence type="ECO:0000313" key="7">
    <source>
        <dbReference type="Proteomes" id="UP000612456"/>
    </source>
</evidence>
<evidence type="ECO:0000256" key="3">
    <source>
        <dbReference type="ARBA" id="ARBA00022801"/>
    </source>
</evidence>
<dbReference type="GO" id="GO:0005975">
    <property type="term" value="P:carbohydrate metabolic process"/>
    <property type="evidence" value="ECO:0007669"/>
    <property type="project" value="InterPro"/>
</dbReference>
<keyword evidence="4" id="KW-0460">Magnesium</keyword>
<evidence type="ECO:0008006" key="8">
    <source>
        <dbReference type="Google" id="ProtNLM"/>
    </source>
</evidence>
<dbReference type="AlphaFoldDB" id="A0A916ZGI3"/>
<dbReference type="GO" id="GO:0046872">
    <property type="term" value="F:metal ion binding"/>
    <property type="evidence" value="ECO:0007669"/>
    <property type="project" value="UniProtKB-KW"/>
</dbReference>
<dbReference type="Pfam" id="PF04794">
    <property type="entry name" value="YdjC"/>
    <property type="match status" value="1"/>
</dbReference>
<organism evidence="6 7">
    <name type="scientific">Paenibacillus nasutitermitis</name>
    <dbReference type="NCBI Taxonomy" id="1652958"/>
    <lineage>
        <taxon>Bacteria</taxon>
        <taxon>Bacillati</taxon>
        <taxon>Bacillota</taxon>
        <taxon>Bacilli</taxon>
        <taxon>Bacillales</taxon>
        <taxon>Paenibacillaceae</taxon>
        <taxon>Paenibacillus</taxon>
    </lineage>
</organism>
<sequence length="305" mass="34289">MDKYLIVNCDDFGQSGAANEAIMHLLEEEKVSSATIMPPATAFEEAAAWCHKRQAANIGLHLTFTSEYDALPWSSLTGDASLQDADGRMPATIEAFERLSDPKAVVREMRAQFEAVKQAGVKISHADNHMGSLYGLATGRSYLPQVLWQCSRRRLPFRLFRWIDPRDKFLASIPGAEQALRKVVTLADALGVPIPDYLLSHSYGVEEGETYDRFKQMMLAKVYDLPDGVSETYIHPAVEDARLSSLVPSWEKRVWEYKLMQGDDFAYALRDAGVTLTTYDYVRKHRIKPRLKSAAQLVGKLISKK</sequence>
<keyword evidence="3" id="KW-0378">Hydrolase</keyword>
<accession>A0A916ZGI3</accession>